<gene>
    <name evidence="1" type="ORF">LCGC14_0355800</name>
</gene>
<sequence length="83" mass="9460">MTENTIMGMYVLTQLGWIETNAQRIPGYLGYGITKAGRVYSEFGIHGKYGRRLHYCRGVVKLHKNGRLEQHSTSELVIRTFGV</sequence>
<dbReference type="AlphaFoldDB" id="A0A0F9WHI6"/>
<dbReference type="EMBL" id="LAZR01000272">
    <property type="protein sequence ID" value="KKN77843.1"/>
    <property type="molecule type" value="Genomic_DNA"/>
</dbReference>
<comment type="caution">
    <text evidence="1">The sequence shown here is derived from an EMBL/GenBank/DDBJ whole genome shotgun (WGS) entry which is preliminary data.</text>
</comment>
<accession>A0A0F9WHI6</accession>
<organism evidence="1">
    <name type="scientific">marine sediment metagenome</name>
    <dbReference type="NCBI Taxonomy" id="412755"/>
    <lineage>
        <taxon>unclassified sequences</taxon>
        <taxon>metagenomes</taxon>
        <taxon>ecological metagenomes</taxon>
    </lineage>
</organism>
<name>A0A0F9WHI6_9ZZZZ</name>
<proteinExistence type="predicted"/>
<evidence type="ECO:0000313" key="1">
    <source>
        <dbReference type="EMBL" id="KKN77843.1"/>
    </source>
</evidence>
<reference evidence="1" key="1">
    <citation type="journal article" date="2015" name="Nature">
        <title>Complex archaea that bridge the gap between prokaryotes and eukaryotes.</title>
        <authorList>
            <person name="Spang A."/>
            <person name="Saw J.H."/>
            <person name="Jorgensen S.L."/>
            <person name="Zaremba-Niedzwiedzka K."/>
            <person name="Martijn J."/>
            <person name="Lind A.E."/>
            <person name="van Eijk R."/>
            <person name="Schleper C."/>
            <person name="Guy L."/>
            <person name="Ettema T.J."/>
        </authorList>
    </citation>
    <scope>NUCLEOTIDE SEQUENCE</scope>
</reference>
<protein>
    <submittedName>
        <fullName evidence="1">Uncharacterized protein</fullName>
    </submittedName>
</protein>